<evidence type="ECO:0000313" key="7">
    <source>
        <dbReference type="EMBL" id="PON91829.1"/>
    </source>
</evidence>
<keyword evidence="7" id="KW-0418">Kinase</keyword>
<dbReference type="STRING" id="63057.A0A2P5F238"/>
<protein>
    <submittedName>
        <fullName evidence="7">Somatic embryogenesis receptor-like kinase</fullName>
    </submittedName>
</protein>
<evidence type="ECO:0000259" key="5">
    <source>
        <dbReference type="Pfam" id="PF08263"/>
    </source>
</evidence>
<evidence type="ECO:0000313" key="8">
    <source>
        <dbReference type="Proteomes" id="UP000237000"/>
    </source>
</evidence>
<accession>A0A2P5F238</accession>
<dbReference type="OrthoDB" id="406235at2759"/>
<dbReference type="Pfam" id="PF08263">
    <property type="entry name" value="LRRNT_2"/>
    <property type="match status" value="1"/>
</dbReference>
<sequence length="226" mass="24858">MGSGVTLVHILFSIAIVVAYVECNSEGDALYAWKTKLKDPNNVLQSWNPNLVNPCTWFHITCDIHNSVTRVDLGNAGLSGPLVPELGNLTNLQYLEVYENQINGSIPREIGKLRKLISFGLEKNDLSGAIPDSFGNLNSLRFLRVSNNRLSGSIPPTLGNLTSLEIINLNSNKLTGGIPIEVLRLARWGNLRIFNVSDNLLAGRVHRTNLTEFAVTTIIQDPKART</sequence>
<comment type="caution">
    <text evidence="7">The sequence shown here is derived from an EMBL/GenBank/DDBJ whole genome shotgun (WGS) entry which is preliminary data.</text>
</comment>
<dbReference type="InterPro" id="IPR013210">
    <property type="entry name" value="LRR_N_plant-typ"/>
</dbReference>
<feature type="domain" description="Leucine-rich repeat-containing N-terminal plant-type" evidence="5">
    <location>
        <begin position="24"/>
        <end position="63"/>
    </location>
</feature>
<evidence type="ECO:0000256" key="2">
    <source>
        <dbReference type="ARBA" id="ARBA00022729"/>
    </source>
</evidence>
<name>A0A2P5F238_TREOI</name>
<dbReference type="InterPro" id="IPR032675">
    <property type="entry name" value="LRR_dom_sf"/>
</dbReference>
<dbReference type="Pfam" id="PF23598">
    <property type="entry name" value="LRR_14"/>
    <property type="match status" value="1"/>
</dbReference>
<dbReference type="InParanoid" id="A0A2P5F238"/>
<dbReference type="PANTHER" id="PTHR47988">
    <property type="entry name" value="SOMATIC EMBRYOGENESIS RECEPTOR KINASE 1"/>
    <property type="match status" value="1"/>
</dbReference>
<feature type="signal peptide" evidence="4">
    <location>
        <begin position="1"/>
        <end position="23"/>
    </location>
</feature>
<evidence type="ECO:0000256" key="4">
    <source>
        <dbReference type="SAM" id="SignalP"/>
    </source>
</evidence>
<keyword evidence="7" id="KW-0675">Receptor</keyword>
<dbReference type="FunFam" id="3.80.10.10:FF:000024">
    <property type="entry name" value="Somatic embryogenesis receptor kinase 1"/>
    <property type="match status" value="1"/>
</dbReference>
<dbReference type="EMBL" id="JXTC01000071">
    <property type="protein sequence ID" value="PON91829.1"/>
    <property type="molecule type" value="Genomic_DNA"/>
</dbReference>
<dbReference type="InterPro" id="IPR055414">
    <property type="entry name" value="LRR_R13L4/SHOC2-like"/>
</dbReference>
<feature type="domain" description="Disease resistance R13L4/SHOC-2-like LRR" evidence="6">
    <location>
        <begin position="83"/>
        <end position="172"/>
    </location>
</feature>
<keyword evidence="8" id="KW-1185">Reference proteome</keyword>
<feature type="chain" id="PRO_5015132112" evidence="4">
    <location>
        <begin position="24"/>
        <end position="226"/>
    </location>
</feature>
<keyword evidence="3" id="KW-0677">Repeat</keyword>
<proteinExistence type="predicted"/>
<dbReference type="Gene3D" id="3.80.10.10">
    <property type="entry name" value="Ribonuclease Inhibitor"/>
    <property type="match status" value="1"/>
</dbReference>
<keyword evidence="2 4" id="KW-0732">Signal</keyword>
<dbReference type="GO" id="GO:0016301">
    <property type="term" value="F:kinase activity"/>
    <property type="evidence" value="ECO:0007669"/>
    <property type="project" value="UniProtKB-KW"/>
</dbReference>
<organism evidence="7 8">
    <name type="scientific">Trema orientale</name>
    <name type="common">Charcoal tree</name>
    <name type="synonym">Celtis orientalis</name>
    <dbReference type="NCBI Taxonomy" id="63057"/>
    <lineage>
        <taxon>Eukaryota</taxon>
        <taxon>Viridiplantae</taxon>
        <taxon>Streptophyta</taxon>
        <taxon>Embryophyta</taxon>
        <taxon>Tracheophyta</taxon>
        <taxon>Spermatophyta</taxon>
        <taxon>Magnoliopsida</taxon>
        <taxon>eudicotyledons</taxon>
        <taxon>Gunneridae</taxon>
        <taxon>Pentapetalae</taxon>
        <taxon>rosids</taxon>
        <taxon>fabids</taxon>
        <taxon>Rosales</taxon>
        <taxon>Cannabaceae</taxon>
        <taxon>Trema</taxon>
    </lineage>
</organism>
<keyword evidence="7" id="KW-0808">Transferase</keyword>
<dbReference type="AlphaFoldDB" id="A0A2P5F238"/>
<evidence type="ECO:0000256" key="3">
    <source>
        <dbReference type="ARBA" id="ARBA00022737"/>
    </source>
</evidence>
<keyword evidence="1" id="KW-0433">Leucine-rich repeat</keyword>
<dbReference type="SUPFAM" id="SSF52058">
    <property type="entry name" value="L domain-like"/>
    <property type="match status" value="1"/>
</dbReference>
<evidence type="ECO:0000256" key="1">
    <source>
        <dbReference type="ARBA" id="ARBA00022614"/>
    </source>
</evidence>
<dbReference type="Proteomes" id="UP000237000">
    <property type="component" value="Unassembled WGS sequence"/>
</dbReference>
<gene>
    <name evidence="7" type="ORF">TorRG33x02_124270</name>
</gene>
<evidence type="ECO:0000259" key="6">
    <source>
        <dbReference type="Pfam" id="PF23598"/>
    </source>
</evidence>
<reference evidence="8" key="1">
    <citation type="submission" date="2016-06" db="EMBL/GenBank/DDBJ databases">
        <title>Parallel loss of symbiosis genes in relatives of nitrogen-fixing non-legume Parasponia.</title>
        <authorList>
            <person name="Van Velzen R."/>
            <person name="Holmer R."/>
            <person name="Bu F."/>
            <person name="Rutten L."/>
            <person name="Van Zeijl A."/>
            <person name="Liu W."/>
            <person name="Santuari L."/>
            <person name="Cao Q."/>
            <person name="Sharma T."/>
            <person name="Shen D."/>
            <person name="Roswanjaya Y."/>
            <person name="Wardhani T."/>
            <person name="Kalhor M.S."/>
            <person name="Jansen J."/>
            <person name="Van den Hoogen J."/>
            <person name="Gungor B."/>
            <person name="Hartog M."/>
            <person name="Hontelez J."/>
            <person name="Verver J."/>
            <person name="Yang W.-C."/>
            <person name="Schijlen E."/>
            <person name="Repin R."/>
            <person name="Schilthuizen M."/>
            <person name="Schranz E."/>
            <person name="Heidstra R."/>
            <person name="Miyata K."/>
            <person name="Fedorova E."/>
            <person name="Kohlen W."/>
            <person name="Bisseling T."/>
            <person name="Smit S."/>
            <person name="Geurts R."/>
        </authorList>
    </citation>
    <scope>NUCLEOTIDE SEQUENCE [LARGE SCALE GENOMIC DNA]</scope>
    <source>
        <strain evidence="8">cv. RG33-2</strain>
    </source>
</reference>